<dbReference type="AlphaFoldDB" id="A0A5J4UGI7"/>
<sequence length="67" mass="7941">MIFYIWSDSEWTFIHGKKYARIENTAEVSEVPSTYFKTEVHHSLAISFGHTEVYSQPLTTDPRRFEK</sequence>
<reference evidence="1 2" key="1">
    <citation type="submission" date="2019-03" db="EMBL/GenBank/DDBJ databases">
        <title>Single cell metagenomics reveals metabolic interactions within the superorganism composed of flagellate Streblomastix strix and complex community of Bacteroidetes bacteria on its surface.</title>
        <authorList>
            <person name="Treitli S.C."/>
            <person name="Kolisko M."/>
            <person name="Husnik F."/>
            <person name="Keeling P."/>
            <person name="Hampl V."/>
        </authorList>
    </citation>
    <scope>NUCLEOTIDE SEQUENCE [LARGE SCALE GENOMIC DNA]</scope>
    <source>
        <strain evidence="1">ST1C</strain>
    </source>
</reference>
<gene>
    <name evidence="1" type="ORF">EZS28_035130</name>
</gene>
<dbReference type="EMBL" id="SNRW01016462">
    <property type="protein sequence ID" value="KAA6369343.1"/>
    <property type="molecule type" value="Genomic_DNA"/>
</dbReference>
<proteinExistence type="predicted"/>
<protein>
    <submittedName>
        <fullName evidence="1">Uncharacterized protein</fullName>
    </submittedName>
</protein>
<name>A0A5J4UGI7_9EUKA</name>
<comment type="caution">
    <text evidence="1">The sequence shown here is derived from an EMBL/GenBank/DDBJ whole genome shotgun (WGS) entry which is preliminary data.</text>
</comment>
<accession>A0A5J4UGI7</accession>
<dbReference type="Proteomes" id="UP000324800">
    <property type="component" value="Unassembled WGS sequence"/>
</dbReference>
<organism evidence="1 2">
    <name type="scientific">Streblomastix strix</name>
    <dbReference type="NCBI Taxonomy" id="222440"/>
    <lineage>
        <taxon>Eukaryota</taxon>
        <taxon>Metamonada</taxon>
        <taxon>Preaxostyla</taxon>
        <taxon>Oxymonadida</taxon>
        <taxon>Streblomastigidae</taxon>
        <taxon>Streblomastix</taxon>
    </lineage>
</organism>
<evidence type="ECO:0000313" key="1">
    <source>
        <dbReference type="EMBL" id="KAA6369343.1"/>
    </source>
</evidence>
<evidence type="ECO:0000313" key="2">
    <source>
        <dbReference type="Proteomes" id="UP000324800"/>
    </source>
</evidence>